<feature type="transmembrane region" description="Helical" evidence="6">
    <location>
        <begin position="261"/>
        <end position="286"/>
    </location>
</feature>
<dbReference type="GO" id="GO:0042910">
    <property type="term" value="F:xenobiotic transmembrane transporter activity"/>
    <property type="evidence" value="ECO:0007669"/>
    <property type="project" value="InterPro"/>
</dbReference>
<feature type="transmembrane region" description="Helical" evidence="6">
    <location>
        <begin position="187"/>
        <end position="206"/>
    </location>
</feature>
<gene>
    <name evidence="7" type="ORF">QVD17_03991</name>
</gene>
<dbReference type="NCBIfam" id="TIGR00797">
    <property type="entry name" value="matE"/>
    <property type="match status" value="1"/>
</dbReference>
<dbReference type="GO" id="GO:0015297">
    <property type="term" value="F:antiporter activity"/>
    <property type="evidence" value="ECO:0007669"/>
    <property type="project" value="InterPro"/>
</dbReference>
<proteinExistence type="inferred from homology"/>
<feature type="transmembrane region" description="Helical" evidence="6">
    <location>
        <begin position="412"/>
        <end position="433"/>
    </location>
</feature>
<evidence type="ECO:0000256" key="5">
    <source>
        <dbReference type="ARBA" id="ARBA00023136"/>
    </source>
</evidence>
<feature type="transmembrane region" description="Helical" evidence="6">
    <location>
        <begin position="338"/>
        <end position="361"/>
    </location>
</feature>
<dbReference type="Pfam" id="PF01554">
    <property type="entry name" value="MatE"/>
    <property type="match status" value="2"/>
</dbReference>
<sequence>METGKQQSLLSSNTNIKQSPSALQDVEINGVGDFYKEFKRQWYLAGPAIFTSLCQYTIGATTQLFAGQLGTIQLAAVSVENSVIGAFSYAILYGMGSALETLCGQAYGAGKIEMLGIYLQKSWIILNATAVVLMFTFIFGVSVLRFLGQTTVIATAAGSFAVWMIPQLFAYATVIPITKFLQAQSSIMPMALIAGVAVISHVVLTWVLVKKLGWGLVGAAVVLDGSWWFLTLSQLTYVLWGSCGVAWSGFSWKAFNNLTDFVHVSFTTAVMFCSGTWYLLSLVLFAGYFDNPETSVDALSICLNILGWVCTVSLGLNVSVSVRVSNELGYGRPKAVRLAVIVVAATSLLIGLLFATLLLVYRKQYPLYFTSSQEVIRLVEELTLLLGVSTIINSIQFALSGVAIGAGWQSMVVYMNIVSYFIVGIPLGLLLGFKFNMGVKGIWYGIISGASMQCCLLVTMVSRTNWNNEASIAEDRIKHWGGDIRGEEDGHEKTSSKAVY</sequence>
<comment type="similarity">
    <text evidence="2 6">Belongs to the multi antimicrobial extrusion (MATE) (TC 2.A.66.1) family.</text>
</comment>
<feature type="transmembrane region" description="Helical" evidence="6">
    <location>
        <begin position="382"/>
        <end position="406"/>
    </location>
</feature>
<keyword evidence="4 6" id="KW-1133">Transmembrane helix</keyword>
<evidence type="ECO:0000256" key="1">
    <source>
        <dbReference type="ARBA" id="ARBA00004141"/>
    </source>
</evidence>
<name>A0AAD8LFF9_TARER</name>
<feature type="transmembrane region" description="Helical" evidence="6">
    <location>
        <begin position="298"/>
        <end position="318"/>
    </location>
</feature>
<keyword evidence="8" id="KW-1185">Reference proteome</keyword>
<organism evidence="7 8">
    <name type="scientific">Tagetes erecta</name>
    <name type="common">African marigold</name>
    <dbReference type="NCBI Taxonomy" id="13708"/>
    <lineage>
        <taxon>Eukaryota</taxon>
        <taxon>Viridiplantae</taxon>
        <taxon>Streptophyta</taxon>
        <taxon>Embryophyta</taxon>
        <taxon>Tracheophyta</taxon>
        <taxon>Spermatophyta</taxon>
        <taxon>Magnoliopsida</taxon>
        <taxon>eudicotyledons</taxon>
        <taxon>Gunneridae</taxon>
        <taxon>Pentapetalae</taxon>
        <taxon>asterids</taxon>
        <taxon>campanulids</taxon>
        <taxon>Asterales</taxon>
        <taxon>Asteraceae</taxon>
        <taxon>Asteroideae</taxon>
        <taxon>Heliantheae alliance</taxon>
        <taxon>Tageteae</taxon>
        <taxon>Tagetes</taxon>
    </lineage>
</organism>
<evidence type="ECO:0000313" key="8">
    <source>
        <dbReference type="Proteomes" id="UP001229421"/>
    </source>
</evidence>
<feature type="transmembrane region" description="Helical" evidence="6">
    <location>
        <begin position="153"/>
        <end position="175"/>
    </location>
</feature>
<dbReference type="Proteomes" id="UP001229421">
    <property type="component" value="Unassembled WGS sequence"/>
</dbReference>
<protein>
    <recommendedName>
        <fullName evidence="6">Protein DETOXIFICATION</fullName>
    </recommendedName>
    <alternativeName>
        <fullName evidence="6">Multidrug and toxic compound extrusion protein</fullName>
    </alternativeName>
</protein>
<evidence type="ECO:0000256" key="4">
    <source>
        <dbReference type="ARBA" id="ARBA00022989"/>
    </source>
</evidence>
<feature type="transmembrane region" description="Helical" evidence="6">
    <location>
        <begin position="442"/>
        <end position="461"/>
    </location>
</feature>
<dbReference type="InterPro" id="IPR002528">
    <property type="entry name" value="MATE_fam"/>
</dbReference>
<feature type="transmembrane region" description="Helical" evidence="6">
    <location>
        <begin position="124"/>
        <end position="147"/>
    </location>
</feature>
<comment type="subcellular location">
    <subcellularLocation>
        <location evidence="1">Membrane</location>
        <topology evidence="1">Multi-pass membrane protein</topology>
    </subcellularLocation>
</comment>
<accession>A0AAD8LFF9</accession>
<dbReference type="AlphaFoldDB" id="A0AAD8LFF9"/>
<keyword evidence="5 6" id="KW-0472">Membrane</keyword>
<dbReference type="InterPro" id="IPR045069">
    <property type="entry name" value="MATE_euk"/>
</dbReference>
<evidence type="ECO:0000256" key="3">
    <source>
        <dbReference type="ARBA" id="ARBA00022692"/>
    </source>
</evidence>
<dbReference type="GO" id="GO:0016020">
    <property type="term" value="C:membrane"/>
    <property type="evidence" value="ECO:0007669"/>
    <property type="project" value="UniProtKB-SubCell"/>
</dbReference>
<feature type="transmembrane region" description="Helical" evidence="6">
    <location>
        <begin position="237"/>
        <end position="255"/>
    </location>
</feature>
<dbReference type="EMBL" id="JAUHHV010000001">
    <property type="protein sequence ID" value="KAK1438186.1"/>
    <property type="molecule type" value="Genomic_DNA"/>
</dbReference>
<dbReference type="PANTHER" id="PTHR11206">
    <property type="entry name" value="MULTIDRUG RESISTANCE PROTEIN"/>
    <property type="match status" value="1"/>
</dbReference>
<evidence type="ECO:0000313" key="7">
    <source>
        <dbReference type="EMBL" id="KAK1438186.1"/>
    </source>
</evidence>
<reference evidence="7" key="1">
    <citation type="journal article" date="2023" name="bioRxiv">
        <title>Improved chromosome-level genome assembly for marigold (Tagetes erecta).</title>
        <authorList>
            <person name="Jiang F."/>
            <person name="Yuan L."/>
            <person name="Wang S."/>
            <person name="Wang H."/>
            <person name="Xu D."/>
            <person name="Wang A."/>
            <person name="Fan W."/>
        </authorList>
    </citation>
    <scope>NUCLEOTIDE SEQUENCE</scope>
    <source>
        <strain evidence="7">WSJ</strain>
        <tissue evidence="7">Leaf</tissue>
    </source>
</reference>
<evidence type="ECO:0000256" key="2">
    <source>
        <dbReference type="ARBA" id="ARBA00010199"/>
    </source>
</evidence>
<dbReference type="GO" id="GO:1990961">
    <property type="term" value="P:xenobiotic detoxification by transmembrane export across the plasma membrane"/>
    <property type="evidence" value="ECO:0007669"/>
    <property type="project" value="InterPro"/>
</dbReference>
<dbReference type="CDD" id="cd13132">
    <property type="entry name" value="MATE_eukaryotic"/>
    <property type="match status" value="1"/>
</dbReference>
<keyword evidence="3 6" id="KW-0812">Transmembrane</keyword>
<evidence type="ECO:0000256" key="6">
    <source>
        <dbReference type="RuleBase" id="RU004914"/>
    </source>
</evidence>
<comment type="caution">
    <text evidence="7">The sequence shown here is derived from an EMBL/GenBank/DDBJ whole genome shotgun (WGS) entry which is preliminary data.</text>
</comment>